<dbReference type="PROSITE" id="PS50110">
    <property type="entry name" value="RESPONSE_REGULATORY"/>
    <property type="match status" value="1"/>
</dbReference>
<keyword evidence="2" id="KW-0805">Transcription regulation</keyword>
<evidence type="ECO:0000259" key="7">
    <source>
        <dbReference type="PROSITE" id="PS50110"/>
    </source>
</evidence>
<keyword evidence="4" id="KW-0804">Transcription</keyword>
<evidence type="ECO:0000259" key="6">
    <source>
        <dbReference type="PROSITE" id="PS50043"/>
    </source>
</evidence>
<dbReference type="SMART" id="SM00421">
    <property type="entry name" value="HTH_LUXR"/>
    <property type="match status" value="1"/>
</dbReference>
<dbReference type="InterPro" id="IPR000792">
    <property type="entry name" value="Tscrpt_reg_LuxR_C"/>
</dbReference>
<feature type="domain" description="HTH luxR-type" evidence="6">
    <location>
        <begin position="150"/>
        <end position="215"/>
    </location>
</feature>
<dbReference type="GO" id="GO:0006355">
    <property type="term" value="P:regulation of DNA-templated transcription"/>
    <property type="evidence" value="ECO:0007669"/>
    <property type="project" value="InterPro"/>
</dbReference>
<dbReference type="Gene3D" id="3.40.50.2300">
    <property type="match status" value="1"/>
</dbReference>
<protein>
    <submittedName>
        <fullName evidence="8">Putative two-component system response regulator</fullName>
    </submittedName>
</protein>
<sequence length="228" mass="24498">MAVTVLLADDEDLMRAGLRMMLDTQPDLRVVGEAADGAQAVRLATELRPDVVLMDVRMPVLDGVAATAELSVRCPGSRVLVLSTFESDAYVFAAVRAGAAGFLLKRTPPEQLLDGIRTVASGEALLSPSVTRRVLAEFARAAPPPPSPAVRAVLDRLTPREHQVLRLLGRGRSNPEIAAALYLGEATVKTHVRRVLDKLGVRNRVHAVVFAFDHGLVRPAPHAGVEEE</sequence>
<dbReference type="HOGENOM" id="CLU_000445_90_10_11"/>
<evidence type="ECO:0000256" key="2">
    <source>
        <dbReference type="ARBA" id="ARBA00023015"/>
    </source>
</evidence>
<keyword evidence="1 5" id="KW-0597">Phosphoprotein</keyword>
<dbReference type="PATRIC" id="fig|452652.3.peg.6331"/>
<feature type="domain" description="Response regulatory" evidence="7">
    <location>
        <begin position="4"/>
        <end position="120"/>
    </location>
</feature>
<dbReference type="InterPro" id="IPR058245">
    <property type="entry name" value="NreC/VraR/RcsB-like_REC"/>
</dbReference>
<dbReference type="Pfam" id="PF00196">
    <property type="entry name" value="GerE"/>
    <property type="match status" value="1"/>
</dbReference>
<dbReference type="Proteomes" id="UP000007076">
    <property type="component" value="Chromosome"/>
</dbReference>
<keyword evidence="3" id="KW-0238">DNA-binding</keyword>
<dbReference type="SMART" id="SM00448">
    <property type="entry name" value="REC"/>
    <property type="match status" value="1"/>
</dbReference>
<dbReference type="InterPro" id="IPR001789">
    <property type="entry name" value="Sig_transdc_resp-reg_receiver"/>
</dbReference>
<evidence type="ECO:0000256" key="4">
    <source>
        <dbReference type="ARBA" id="ARBA00023163"/>
    </source>
</evidence>
<dbReference type="CDD" id="cd17535">
    <property type="entry name" value="REC_NarL-like"/>
    <property type="match status" value="1"/>
</dbReference>
<proteinExistence type="predicted"/>
<dbReference type="eggNOG" id="COG2197">
    <property type="taxonomic scope" value="Bacteria"/>
</dbReference>
<accession>E4N1N6</accession>
<dbReference type="RefSeq" id="WP_014139366.1">
    <property type="nucleotide sequence ID" value="NC_016109.1"/>
</dbReference>
<gene>
    <name evidence="8" type="ordered locus">KSE_63120</name>
</gene>
<dbReference type="PROSITE" id="PS00622">
    <property type="entry name" value="HTH_LUXR_1"/>
    <property type="match status" value="1"/>
</dbReference>
<dbReference type="GO" id="GO:0003677">
    <property type="term" value="F:DNA binding"/>
    <property type="evidence" value="ECO:0007669"/>
    <property type="project" value="UniProtKB-KW"/>
</dbReference>
<name>E4N1N6_KITSK</name>
<dbReference type="PANTHER" id="PTHR43214:SF24">
    <property type="entry name" value="TRANSCRIPTIONAL REGULATORY PROTEIN NARL-RELATED"/>
    <property type="match status" value="1"/>
</dbReference>
<dbReference type="KEGG" id="ksk:KSE_63120"/>
<keyword evidence="9" id="KW-1185">Reference proteome</keyword>
<dbReference type="InterPro" id="IPR039420">
    <property type="entry name" value="WalR-like"/>
</dbReference>
<dbReference type="SUPFAM" id="SSF46894">
    <property type="entry name" value="C-terminal effector domain of the bipartite response regulators"/>
    <property type="match status" value="1"/>
</dbReference>
<dbReference type="PRINTS" id="PR00038">
    <property type="entry name" value="HTHLUXR"/>
</dbReference>
<dbReference type="Pfam" id="PF00072">
    <property type="entry name" value="Response_reg"/>
    <property type="match status" value="1"/>
</dbReference>
<evidence type="ECO:0000313" key="9">
    <source>
        <dbReference type="Proteomes" id="UP000007076"/>
    </source>
</evidence>
<dbReference type="EMBL" id="AP010968">
    <property type="protein sequence ID" value="BAJ32070.1"/>
    <property type="molecule type" value="Genomic_DNA"/>
</dbReference>
<dbReference type="PROSITE" id="PS50043">
    <property type="entry name" value="HTH_LUXR_2"/>
    <property type="match status" value="1"/>
</dbReference>
<evidence type="ECO:0000256" key="5">
    <source>
        <dbReference type="PROSITE-ProRule" id="PRU00169"/>
    </source>
</evidence>
<dbReference type="PANTHER" id="PTHR43214">
    <property type="entry name" value="TWO-COMPONENT RESPONSE REGULATOR"/>
    <property type="match status" value="1"/>
</dbReference>
<dbReference type="CDD" id="cd06170">
    <property type="entry name" value="LuxR_C_like"/>
    <property type="match status" value="1"/>
</dbReference>
<organism evidence="8 9">
    <name type="scientific">Kitasatospora setae (strain ATCC 33774 / DSM 43861 / JCM 3304 / KCC A-0304 / NBRC 14216 / KM-6054)</name>
    <name type="common">Streptomyces setae</name>
    <dbReference type="NCBI Taxonomy" id="452652"/>
    <lineage>
        <taxon>Bacteria</taxon>
        <taxon>Bacillati</taxon>
        <taxon>Actinomycetota</taxon>
        <taxon>Actinomycetes</taxon>
        <taxon>Kitasatosporales</taxon>
        <taxon>Streptomycetaceae</taxon>
        <taxon>Kitasatospora</taxon>
    </lineage>
</organism>
<reference evidence="8 9" key="1">
    <citation type="journal article" date="2010" name="DNA Res.">
        <title>Genome sequence of Kitasatospora setae NBRC 14216T: an evolutionary snapshot of the family Streptomycetaceae.</title>
        <authorList>
            <person name="Ichikawa N."/>
            <person name="Oguchi A."/>
            <person name="Ikeda H."/>
            <person name="Ishikawa J."/>
            <person name="Kitani S."/>
            <person name="Watanabe Y."/>
            <person name="Nakamura S."/>
            <person name="Katano Y."/>
            <person name="Kishi E."/>
            <person name="Sasagawa M."/>
            <person name="Ankai A."/>
            <person name="Fukui S."/>
            <person name="Hashimoto Y."/>
            <person name="Kamata S."/>
            <person name="Otoguro M."/>
            <person name="Tanikawa S."/>
            <person name="Nihira T."/>
            <person name="Horinouchi S."/>
            <person name="Ohnishi Y."/>
            <person name="Hayakawa M."/>
            <person name="Kuzuyama T."/>
            <person name="Arisawa A."/>
            <person name="Nomoto F."/>
            <person name="Miura H."/>
            <person name="Takahashi Y."/>
            <person name="Fujita N."/>
        </authorList>
    </citation>
    <scope>NUCLEOTIDE SEQUENCE [LARGE SCALE GENOMIC DNA]</scope>
    <source>
        <strain evidence="9">ATCC 33774 / DSM 43861 / JCM 3304 / KCC A-0304 / NBRC 14216 / KM-6054</strain>
    </source>
</reference>
<evidence type="ECO:0000256" key="1">
    <source>
        <dbReference type="ARBA" id="ARBA00022553"/>
    </source>
</evidence>
<evidence type="ECO:0000256" key="3">
    <source>
        <dbReference type="ARBA" id="ARBA00023125"/>
    </source>
</evidence>
<dbReference type="SUPFAM" id="SSF52172">
    <property type="entry name" value="CheY-like"/>
    <property type="match status" value="1"/>
</dbReference>
<evidence type="ECO:0000313" key="8">
    <source>
        <dbReference type="EMBL" id="BAJ32070.1"/>
    </source>
</evidence>
<dbReference type="AlphaFoldDB" id="E4N1N6"/>
<dbReference type="STRING" id="452652.KSE_63120"/>
<dbReference type="GO" id="GO:0000160">
    <property type="term" value="P:phosphorelay signal transduction system"/>
    <property type="evidence" value="ECO:0007669"/>
    <property type="project" value="InterPro"/>
</dbReference>
<dbReference type="InterPro" id="IPR011006">
    <property type="entry name" value="CheY-like_superfamily"/>
</dbReference>
<dbReference type="InterPro" id="IPR016032">
    <property type="entry name" value="Sig_transdc_resp-reg_C-effctor"/>
</dbReference>
<feature type="modified residue" description="4-aspartylphosphate" evidence="5">
    <location>
        <position position="55"/>
    </location>
</feature>